<evidence type="ECO:0000313" key="3">
    <source>
        <dbReference type="EMBL" id="KIP07468.1"/>
    </source>
</evidence>
<feature type="transmembrane region" description="Helical" evidence="2">
    <location>
        <begin position="101"/>
        <end position="120"/>
    </location>
</feature>
<feature type="region of interest" description="Disordered" evidence="1">
    <location>
        <begin position="330"/>
        <end position="358"/>
    </location>
</feature>
<feature type="transmembrane region" description="Helical" evidence="2">
    <location>
        <begin position="167"/>
        <end position="189"/>
    </location>
</feature>
<evidence type="ECO:0000313" key="4">
    <source>
        <dbReference type="Proteomes" id="UP000053257"/>
    </source>
</evidence>
<feature type="transmembrane region" description="Helical" evidence="2">
    <location>
        <begin position="48"/>
        <end position="69"/>
    </location>
</feature>
<dbReference type="OrthoDB" id="3269446at2759"/>
<sequence length="358" mass="39447">MADDFPIDVAQIVALFLESMFYGVYLVSFGMCMYTMLAKSRSQSRQRVLFLIVALLLFVFATLDVALLLRHCLDAFVWYHGQGGAVGEFSDISYWVNAMKTVNYVVQTSIADGMLIYRCYIVYRRSWLVVAPLCILWIAGIIVESFTCDIEFTLHTGAFLNAGQLTPFITSTLTITLVLNLIATSMIVYKIWSIDRRSRAIFASTGSKDNGALRRAIRIIVESGLMYSAGVIVFFVVYLAGNNSQYGVSDCVVQIIGISFNLIIIRIDQGKTVETTYAATGSMLSDQSPTSNKRFPQSRRPIVVNQTSITEVSTGNNVGTNHAIAMVSLKDSSSSQDEEWTSNSGSKGSAGKGYPEDL</sequence>
<protein>
    <recommendedName>
        <fullName evidence="5">G-protein coupled receptors family 1 profile domain-containing protein</fullName>
    </recommendedName>
</protein>
<accession>A0A0C3PLS0</accession>
<feature type="transmembrane region" description="Helical" evidence="2">
    <location>
        <begin position="127"/>
        <end position="147"/>
    </location>
</feature>
<feature type="transmembrane region" description="Helical" evidence="2">
    <location>
        <begin position="246"/>
        <end position="265"/>
    </location>
</feature>
<keyword evidence="4" id="KW-1185">Reference proteome</keyword>
<keyword evidence="2" id="KW-0812">Transmembrane</keyword>
<dbReference type="AlphaFoldDB" id="A0A0C3PLS0"/>
<dbReference type="Proteomes" id="UP000053257">
    <property type="component" value="Unassembled WGS sequence"/>
</dbReference>
<evidence type="ECO:0008006" key="5">
    <source>
        <dbReference type="Google" id="ProtNLM"/>
    </source>
</evidence>
<proteinExistence type="predicted"/>
<evidence type="ECO:0000256" key="2">
    <source>
        <dbReference type="SAM" id="Phobius"/>
    </source>
</evidence>
<dbReference type="EMBL" id="KN840496">
    <property type="protein sequence ID" value="KIP07468.1"/>
    <property type="molecule type" value="Genomic_DNA"/>
</dbReference>
<organism evidence="3 4">
    <name type="scientific">Phlebiopsis gigantea (strain 11061_1 CR5-6)</name>
    <name type="common">White-rot fungus</name>
    <name type="synonym">Peniophora gigantea</name>
    <dbReference type="NCBI Taxonomy" id="745531"/>
    <lineage>
        <taxon>Eukaryota</taxon>
        <taxon>Fungi</taxon>
        <taxon>Dikarya</taxon>
        <taxon>Basidiomycota</taxon>
        <taxon>Agaricomycotina</taxon>
        <taxon>Agaricomycetes</taxon>
        <taxon>Polyporales</taxon>
        <taxon>Phanerochaetaceae</taxon>
        <taxon>Phlebiopsis</taxon>
    </lineage>
</organism>
<keyword evidence="2" id="KW-0472">Membrane</keyword>
<feature type="transmembrane region" description="Helical" evidence="2">
    <location>
        <begin position="219"/>
        <end position="240"/>
    </location>
</feature>
<feature type="transmembrane region" description="Helical" evidence="2">
    <location>
        <begin position="12"/>
        <end position="36"/>
    </location>
</feature>
<evidence type="ECO:0000256" key="1">
    <source>
        <dbReference type="SAM" id="MobiDB-lite"/>
    </source>
</evidence>
<gene>
    <name evidence="3" type="ORF">PHLGIDRAFT_415167</name>
</gene>
<keyword evidence="2" id="KW-1133">Transmembrane helix</keyword>
<dbReference type="HOGENOM" id="CLU_044614_1_0_1"/>
<feature type="compositionally biased region" description="Low complexity" evidence="1">
    <location>
        <begin position="342"/>
        <end position="358"/>
    </location>
</feature>
<name>A0A0C3PLS0_PHLG1</name>
<reference evidence="3 4" key="1">
    <citation type="journal article" date="2014" name="PLoS Genet.">
        <title>Analysis of the Phlebiopsis gigantea genome, transcriptome and secretome provides insight into its pioneer colonization strategies of wood.</title>
        <authorList>
            <person name="Hori C."/>
            <person name="Ishida T."/>
            <person name="Igarashi K."/>
            <person name="Samejima M."/>
            <person name="Suzuki H."/>
            <person name="Master E."/>
            <person name="Ferreira P."/>
            <person name="Ruiz-Duenas F.J."/>
            <person name="Held B."/>
            <person name="Canessa P."/>
            <person name="Larrondo L.F."/>
            <person name="Schmoll M."/>
            <person name="Druzhinina I.S."/>
            <person name="Kubicek C.P."/>
            <person name="Gaskell J.A."/>
            <person name="Kersten P."/>
            <person name="St John F."/>
            <person name="Glasner J."/>
            <person name="Sabat G."/>
            <person name="Splinter BonDurant S."/>
            <person name="Syed K."/>
            <person name="Yadav J."/>
            <person name="Mgbeahuruike A.C."/>
            <person name="Kovalchuk A."/>
            <person name="Asiegbu F.O."/>
            <person name="Lackner G."/>
            <person name="Hoffmeister D."/>
            <person name="Rencoret J."/>
            <person name="Gutierrez A."/>
            <person name="Sun H."/>
            <person name="Lindquist E."/>
            <person name="Barry K."/>
            <person name="Riley R."/>
            <person name="Grigoriev I.V."/>
            <person name="Henrissat B."/>
            <person name="Kues U."/>
            <person name="Berka R.M."/>
            <person name="Martinez A.T."/>
            <person name="Covert S.F."/>
            <person name="Blanchette R.A."/>
            <person name="Cullen D."/>
        </authorList>
    </citation>
    <scope>NUCLEOTIDE SEQUENCE [LARGE SCALE GENOMIC DNA]</scope>
    <source>
        <strain evidence="3 4">11061_1 CR5-6</strain>
    </source>
</reference>